<dbReference type="Gene3D" id="1.20.5.110">
    <property type="match status" value="1"/>
</dbReference>
<feature type="transmembrane region" description="Helical" evidence="6">
    <location>
        <begin position="328"/>
        <end position="350"/>
    </location>
</feature>
<keyword evidence="6" id="KW-0812">Transmembrane</keyword>
<keyword evidence="9" id="KW-1185">Reference proteome</keyword>
<dbReference type="SMART" id="SM00503">
    <property type="entry name" value="SynN"/>
    <property type="match status" value="1"/>
</dbReference>
<dbReference type="InterPro" id="IPR000727">
    <property type="entry name" value="T_SNARE_dom"/>
</dbReference>
<comment type="similarity">
    <text evidence="2 4">Belongs to the syntaxin family.</text>
</comment>
<feature type="region of interest" description="Disordered" evidence="5">
    <location>
        <begin position="1"/>
        <end position="38"/>
    </location>
</feature>
<keyword evidence="6" id="KW-1133">Transmembrane helix</keyword>
<dbReference type="InterPro" id="IPR010989">
    <property type="entry name" value="SNARE"/>
</dbReference>
<evidence type="ECO:0000313" key="9">
    <source>
        <dbReference type="Proteomes" id="UP000770661"/>
    </source>
</evidence>
<dbReference type="Proteomes" id="UP000770661">
    <property type="component" value="Unassembled WGS sequence"/>
</dbReference>
<evidence type="ECO:0000256" key="3">
    <source>
        <dbReference type="ARBA" id="ARBA00022775"/>
    </source>
</evidence>
<dbReference type="GO" id="GO:0005484">
    <property type="term" value="F:SNAP receptor activity"/>
    <property type="evidence" value="ECO:0007669"/>
    <property type="project" value="InterPro"/>
</dbReference>
<dbReference type="GO" id="GO:0006906">
    <property type="term" value="P:vesicle fusion"/>
    <property type="evidence" value="ECO:0007669"/>
    <property type="project" value="TreeGrafter"/>
</dbReference>
<dbReference type="GO" id="GO:0012505">
    <property type="term" value="C:endomembrane system"/>
    <property type="evidence" value="ECO:0007669"/>
    <property type="project" value="TreeGrafter"/>
</dbReference>
<comment type="subcellular location">
    <subcellularLocation>
        <location evidence="1">Membrane</location>
        <topology evidence="1">Single-pass type IV membrane protein</topology>
    </subcellularLocation>
</comment>
<dbReference type="GO" id="GO:0000149">
    <property type="term" value="F:SNARE binding"/>
    <property type="evidence" value="ECO:0007669"/>
    <property type="project" value="TreeGrafter"/>
</dbReference>
<dbReference type="Pfam" id="PF14523">
    <property type="entry name" value="Syntaxin_2"/>
    <property type="match status" value="1"/>
</dbReference>
<dbReference type="PANTHER" id="PTHR19957:SF38">
    <property type="entry name" value="LD27581P"/>
    <property type="match status" value="1"/>
</dbReference>
<evidence type="ECO:0000256" key="5">
    <source>
        <dbReference type="SAM" id="MobiDB-lite"/>
    </source>
</evidence>
<dbReference type="Gene3D" id="1.20.58.70">
    <property type="match status" value="1"/>
</dbReference>
<protein>
    <submittedName>
        <fullName evidence="8">Syntaxin-12</fullName>
    </submittedName>
</protein>
<dbReference type="PROSITE" id="PS00914">
    <property type="entry name" value="SYNTAXIN"/>
    <property type="match status" value="1"/>
</dbReference>
<gene>
    <name evidence="8" type="primary">STX12</name>
    <name evidence="8" type="ORF">GWK47_014856</name>
</gene>
<name>A0A8J4XSW2_CHIOP</name>
<dbReference type="SUPFAM" id="SSF47661">
    <property type="entry name" value="t-snare proteins"/>
    <property type="match status" value="1"/>
</dbReference>
<evidence type="ECO:0000313" key="8">
    <source>
        <dbReference type="EMBL" id="KAG0714068.1"/>
    </source>
</evidence>
<dbReference type="SMART" id="SM00397">
    <property type="entry name" value="t_SNARE"/>
    <property type="match status" value="1"/>
</dbReference>
<dbReference type="InterPro" id="IPR006011">
    <property type="entry name" value="Syntaxin_N"/>
</dbReference>
<comment type="caution">
    <text evidence="8">The sequence shown here is derived from an EMBL/GenBank/DDBJ whole genome shotgun (WGS) entry which is preliminary data.</text>
</comment>
<keyword evidence="3" id="KW-0532">Neurotransmitter transport</keyword>
<evidence type="ECO:0000256" key="4">
    <source>
        <dbReference type="RuleBase" id="RU003858"/>
    </source>
</evidence>
<dbReference type="GO" id="GO:0048278">
    <property type="term" value="P:vesicle docking"/>
    <property type="evidence" value="ECO:0007669"/>
    <property type="project" value="TreeGrafter"/>
</dbReference>
<dbReference type="PROSITE" id="PS50192">
    <property type="entry name" value="T_SNARE"/>
    <property type="match status" value="1"/>
</dbReference>
<dbReference type="Pfam" id="PF05739">
    <property type="entry name" value="SNARE"/>
    <property type="match status" value="1"/>
</dbReference>
<sequence>MASGYSRVGDEGTGSSSSGSRPQRSYGTTAASPSVGFAQPERSGTEFFQICDKLTTNLFAINNATSTLERSLKQVGTPSDSQQLRDRISQINSSAGASVQEITGLLRSLQPFAKGNRQRRVQTDRLHNEFQATASRFAEIQKVVDQSDCGASVGNTKITDLVFADDAVIFAESLEVLVMALEALHEEAKPLGLEVSWLKTKVQKVVSTLRTARLPADMVAVEQDKDSASTTDTLIAAEQQKHAKMKQLEDLEFESAMHLEREQRVQRLESDIIDINEIMRDLSSMVTAQGDVVDSIEDNVEVAAGHVEEGREELIKAVRYQNKSRRKICICILILIIVLGIIGIIIGIHFSKKS</sequence>
<evidence type="ECO:0000256" key="2">
    <source>
        <dbReference type="ARBA" id="ARBA00009063"/>
    </source>
</evidence>
<proteinExistence type="inferred from homology"/>
<dbReference type="AlphaFoldDB" id="A0A8J4XSW2"/>
<evidence type="ECO:0000256" key="1">
    <source>
        <dbReference type="ARBA" id="ARBA00004211"/>
    </source>
</evidence>
<evidence type="ECO:0000259" key="7">
    <source>
        <dbReference type="PROSITE" id="PS50192"/>
    </source>
</evidence>
<dbReference type="OrthoDB" id="75754at2759"/>
<dbReference type="InterPro" id="IPR045242">
    <property type="entry name" value="Syntaxin"/>
</dbReference>
<feature type="compositionally biased region" description="Polar residues" evidence="5">
    <location>
        <begin position="21"/>
        <end position="32"/>
    </location>
</feature>
<dbReference type="GO" id="GO:0031201">
    <property type="term" value="C:SNARE complex"/>
    <property type="evidence" value="ECO:0007669"/>
    <property type="project" value="TreeGrafter"/>
</dbReference>
<dbReference type="EMBL" id="JACEEZ010020839">
    <property type="protein sequence ID" value="KAG0714068.1"/>
    <property type="molecule type" value="Genomic_DNA"/>
</dbReference>
<dbReference type="PANTHER" id="PTHR19957">
    <property type="entry name" value="SYNTAXIN"/>
    <property type="match status" value="1"/>
</dbReference>
<dbReference type="GO" id="GO:0006836">
    <property type="term" value="P:neurotransmitter transport"/>
    <property type="evidence" value="ECO:0007669"/>
    <property type="project" value="UniProtKB-KW"/>
</dbReference>
<reference evidence="8" key="1">
    <citation type="submission" date="2020-07" db="EMBL/GenBank/DDBJ databases">
        <title>The High-quality genome of the commercially important snow crab, Chionoecetes opilio.</title>
        <authorList>
            <person name="Jeong J.-H."/>
            <person name="Ryu S."/>
        </authorList>
    </citation>
    <scope>NUCLEOTIDE SEQUENCE</scope>
    <source>
        <strain evidence="8">MADBK_172401_WGS</strain>
        <tissue evidence="8">Digestive gland</tissue>
    </source>
</reference>
<evidence type="ECO:0000256" key="6">
    <source>
        <dbReference type="SAM" id="Phobius"/>
    </source>
</evidence>
<keyword evidence="3" id="KW-0813">Transport</keyword>
<dbReference type="CDD" id="cd15847">
    <property type="entry name" value="SNARE_syntaxin7_like"/>
    <property type="match status" value="1"/>
</dbReference>
<dbReference type="GO" id="GO:0006886">
    <property type="term" value="P:intracellular protein transport"/>
    <property type="evidence" value="ECO:0007669"/>
    <property type="project" value="InterPro"/>
</dbReference>
<dbReference type="InterPro" id="IPR006012">
    <property type="entry name" value="Syntaxin/epimorphin_CS"/>
</dbReference>
<organism evidence="8 9">
    <name type="scientific">Chionoecetes opilio</name>
    <name type="common">Atlantic snow crab</name>
    <name type="synonym">Cancer opilio</name>
    <dbReference type="NCBI Taxonomy" id="41210"/>
    <lineage>
        <taxon>Eukaryota</taxon>
        <taxon>Metazoa</taxon>
        <taxon>Ecdysozoa</taxon>
        <taxon>Arthropoda</taxon>
        <taxon>Crustacea</taxon>
        <taxon>Multicrustacea</taxon>
        <taxon>Malacostraca</taxon>
        <taxon>Eumalacostraca</taxon>
        <taxon>Eucarida</taxon>
        <taxon>Decapoda</taxon>
        <taxon>Pleocyemata</taxon>
        <taxon>Brachyura</taxon>
        <taxon>Eubrachyura</taxon>
        <taxon>Majoidea</taxon>
        <taxon>Majidae</taxon>
        <taxon>Chionoecetes</taxon>
    </lineage>
</organism>
<feature type="domain" description="T-SNARE coiled-coil homology" evidence="7">
    <location>
        <begin position="255"/>
        <end position="317"/>
    </location>
</feature>
<keyword evidence="6" id="KW-0472">Membrane</keyword>
<accession>A0A8J4XSW2</accession>